<feature type="binding site" evidence="7">
    <location>
        <position position="137"/>
    </location>
    <ligand>
        <name>[2Fe-2S] cluster</name>
        <dbReference type="ChEBI" id="CHEBI:190135"/>
    </ligand>
</feature>
<comment type="similarity">
    <text evidence="1">Belongs to the complex I 24 kDa subunit family.</text>
</comment>
<dbReference type="InterPro" id="IPR036249">
    <property type="entry name" value="Thioredoxin-like_sf"/>
</dbReference>
<feature type="binding site" evidence="7">
    <location>
        <position position="97"/>
    </location>
    <ligand>
        <name>[2Fe-2S] cluster</name>
        <dbReference type="ChEBI" id="CHEBI:190135"/>
    </ligand>
</feature>
<evidence type="ECO:0000256" key="7">
    <source>
        <dbReference type="PIRSR" id="PIRSR000216-1"/>
    </source>
</evidence>
<evidence type="ECO:0000256" key="6">
    <source>
        <dbReference type="ARBA" id="ARBA00034078"/>
    </source>
</evidence>
<dbReference type="InterPro" id="IPR002023">
    <property type="entry name" value="NuoE-like"/>
</dbReference>
<evidence type="ECO:0000256" key="4">
    <source>
        <dbReference type="ARBA" id="ARBA00023004"/>
    </source>
</evidence>
<dbReference type="CDD" id="cd03064">
    <property type="entry name" value="TRX_Fd_NuoE"/>
    <property type="match status" value="1"/>
</dbReference>
<dbReference type="Gene3D" id="1.10.10.1590">
    <property type="entry name" value="NADH-quinone oxidoreductase subunit E"/>
    <property type="match status" value="1"/>
</dbReference>
<dbReference type="PANTHER" id="PTHR43342">
    <property type="entry name" value="NADH-QUINONE OXIDOREDUCTASE, E SUBUNIT"/>
    <property type="match status" value="1"/>
</dbReference>
<dbReference type="FunFam" id="3.40.30.10:FF:000015">
    <property type="entry name" value="NADH-quinone oxidoreductase subunit E"/>
    <property type="match status" value="1"/>
</dbReference>
<dbReference type="InterPro" id="IPR042128">
    <property type="entry name" value="NuoE_dom"/>
</dbReference>
<feature type="binding site" evidence="7">
    <location>
        <position position="133"/>
    </location>
    <ligand>
        <name>[2Fe-2S] cluster</name>
        <dbReference type="ChEBI" id="CHEBI:190135"/>
    </ligand>
</feature>
<keyword evidence="2 7" id="KW-0001">2Fe-2S</keyword>
<dbReference type="GO" id="GO:0051537">
    <property type="term" value="F:2 iron, 2 sulfur cluster binding"/>
    <property type="evidence" value="ECO:0007669"/>
    <property type="project" value="UniProtKB-KW"/>
</dbReference>
<name>A0A653A3G2_UNCDX</name>
<protein>
    <submittedName>
        <fullName evidence="8">NADP-reducing hydrogenase subunit HndA</fullName>
        <ecNumber evidence="8">1.12.1.3</ecNumber>
    </submittedName>
</protein>
<dbReference type="InterPro" id="IPR028431">
    <property type="entry name" value="NADP_DH_HndA-like"/>
</dbReference>
<evidence type="ECO:0000256" key="2">
    <source>
        <dbReference type="ARBA" id="ARBA00022714"/>
    </source>
</evidence>
<comment type="cofactor">
    <cofactor evidence="7">
        <name>[2Fe-2S] cluster</name>
        <dbReference type="ChEBI" id="CHEBI:190135"/>
    </cofactor>
    <text evidence="7">Binds 1 [2Fe-2S] cluster.</text>
</comment>
<keyword evidence="3 7" id="KW-0479">Metal-binding</keyword>
<dbReference type="InterPro" id="IPR041921">
    <property type="entry name" value="NuoE_N"/>
</dbReference>
<dbReference type="EMBL" id="UPXX01000013">
    <property type="protein sequence ID" value="VBB42586.1"/>
    <property type="molecule type" value="Genomic_DNA"/>
</dbReference>
<proteinExistence type="inferred from homology"/>
<dbReference type="GO" id="GO:0050583">
    <property type="term" value="F:hydrogen dehydrogenase (NADP+) activity"/>
    <property type="evidence" value="ECO:0007669"/>
    <property type="project" value="UniProtKB-EC"/>
</dbReference>
<comment type="cofactor">
    <cofactor evidence="6">
        <name>[2Fe-2S] cluster</name>
        <dbReference type="ChEBI" id="CHEBI:190135"/>
    </cofactor>
</comment>
<dbReference type="GO" id="GO:0046872">
    <property type="term" value="F:metal ion binding"/>
    <property type="evidence" value="ECO:0007669"/>
    <property type="project" value="UniProtKB-KW"/>
</dbReference>
<keyword evidence="8" id="KW-0560">Oxidoreductase</keyword>
<gene>
    <name evidence="8" type="primary">hndA</name>
    <name evidence="8" type="ORF">TRIP_B200726</name>
</gene>
<dbReference type="PROSITE" id="PS01099">
    <property type="entry name" value="COMPLEX1_24K"/>
    <property type="match status" value="1"/>
</dbReference>
<keyword evidence="4 7" id="KW-0408">Iron</keyword>
<keyword evidence="5 7" id="KW-0411">Iron-sulfur</keyword>
<evidence type="ECO:0000256" key="3">
    <source>
        <dbReference type="ARBA" id="ARBA00022723"/>
    </source>
</evidence>
<organism evidence="8">
    <name type="scientific">Uncultured Desulfatiglans sp</name>
    <dbReference type="NCBI Taxonomy" id="1748965"/>
    <lineage>
        <taxon>Bacteria</taxon>
        <taxon>Pseudomonadati</taxon>
        <taxon>Thermodesulfobacteriota</taxon>
        <taxon>Desulfobacteria</taxon>
        <taxon>Desulfatiglandales</taxon>
        <taxon>Desulfatiglandaceae</taxon>
        <taxon>Desulfatiglans</taxon>
        <taxon>environmental samples</taxon>
    </lineage>
</organism>
<reference evidence="8" key="1">
    <citation type="submission" date="2018-07" db="EMBL/GenBank/DDBJ databases">
        <authorList>
            <consortium name="Genoscope - CEA"/>
            <person name="William W."/>
        </authorList>
    </citation>
    <scope>NUCLEOTIDE SEQUENCE</scope>
    <source>
        <strain evidence="8">IK1</strain>
    </source>
</reference>
<evidence type="ECO:0000256" key="1">
    <source>
        <dbReference type="ARBA" id="ARBA00010643"/>
    </source>
</evidence>
<dbReference type="Pfam" id="PF01257">
    <property type="entry name" value="2Fe-2S_thioredx"/>
    <property type="match status" value="1"/>
</dbReference>
<dbReference type="EC" id="1.12.1.3" evidence="8"/>
<dbReference type="PIRSF" id="PIRSF000216">
    <property type="entry name" value="NADH_DH_24kDa"/>
    <property type="match status" value="1"/>
</dbReference>
<accession>A0A653A3G2</accession>
<dbReference type="Gene3D" id="3.40.30.10">
    <property type="entry name" value="Glutaredoxin"/>
    <property type="match status" value="1"/>
</dbReference>
<feature type="binding site" evidence="7">
    <location>
        <position position="92"/>
    </location>
    <ligand>
        <name>[2Fe-2S] cluster</name>
        <dbReference type="ChEBI" id="CHEBI:190135"/>
    </ligand>
</feature>
<dbReference type="PANTHER" id="PTHR43342:SF2">
    <property type="entry name" value="POTENTIAL NAD-REDUCING HYDROGENASE SUBUNIT"/>
    <property type="match status" value="1"/>
</dbReference>
<dbReference type="SUPFAM" id="SSF52833">
    <property type="entry name" value="Thioredoxin-like"/>
    <property type="match status" value="1"/>
</dbReference>
<evidence type="ECO:0000256" key="5">
    <source>
        <dbReference type="ARBA" id="ARBA00023014"/>
    </source>
</evidence>
<sequence length="166" mass="18346">MLNRKHLSALNPDLTEDVLADVDEVLDGLKDKPGCLIPVLEACQRIVGYLPLELQDYISERLNIPGSTVYGVVTFYSFFSMKPKGRHPIKVCMGTACYVRGIAEVARRISAEYHLDIGQTTEDRRFSLEAVRCLGACGLAPVVVVGDDTHGAVTPDRVLKILERYP</sequence>
<evidence type="ECO:0000313" key="8">
    <source>
        <dbReference type="EMBL" id="VBB42586.1"/>
    </source>
</evidence>
<dbReference type="AlphaFoldDB" id="A0A653A3G2"/>